<evidence type="ECO:0000313" key="1">
    <source>
        <dbReference type="EMBL" id="MQS16054.1"/>
    </source>
</evidence>
<dbReference type="RefSeq" id="WP_153466816.1">
    <property type="nucleotide sequence ID" value="NZ_WBOF01000002.1"/>
</dbReference>
<dbReference type="Proteomes" id="UP000450000">
    <property type="component" value="Unassembled WGS sequence"/>
</dbReference>
<dbReference type="AlphaFoldDB" id="A0A6N7L1J6"/>
<protein>
    <recommendedName>
        <fullName evidence="3">DUF2867 domain-containing protein</fullName>
    </recommendedName>
</protein>
<dbReference type="OrthoDB" id="5464833at2"/>
<sequence length="226" mass="24388">MTGSWEAMMSTGSTFDPVGSPLLLDGALPDFGFSRLEYVALAAAPPAAYGAARGLDLLTLDSPLLNAAMWARGLPDRLRGRPMPTPPSMRVADLFDGAGAAWEDQPWVALGETPGRELVFGAVGKPWQASIEWRRVEPEEFTSFDEAGWAKMAAAFVVHPYGTRRSLLTYEARTACTDAESTARFGRYWTLVSAGVGVVLRGTLRAVRAAAEEHARVAWPDASSDR</sequence>
<dbReference type="EMBL" id="WBOF01000002">
    <property type="protein sequence ID" value="MQS16054.1"/>
    <property type="molecule type" value="Genomic_DNA"/>
</dbReference>
<reference evidence="1 2" key="1">
    <citation type="submission" date="2019-09" db="EMBL/GenBank/DDBJ databases">
        <title>Genome Sequences of Streptomyces kaniharaensis ATCC 21070.</title>
        <authorList>
            <person name="Zhu W."/>
            <person name="De Crecy-Lagard V."/>
            <person name="Richards N.G."/>
        </authorList>
    </citation>
    <scope>NUCLEOTIDE SEQUENCE [LARGE SCALE GENOMIC DNA]</scope>
    <source>
        <strain evidence="1 2">SF-557</strain>
    </source>
</reference>
<evidence type="ECO:0000313" key="2">
    <source>
        <dbReference type="Proteomes" id="UP000450000"/>
    </source>
</evidence>
<accession>A0A6N7L1J6</accession>
<name>A0A6N7L1J6_9ACTN</name>
<comment type="caution">
    <text evidence="1">The sequence shown here is derived from an EMBL/GenBank/DDBJ whole genome shotgun (WGS) entry which is preliminary data.</text>
</comment>
<proteinExistence type="predicted"/>
<evidence type="ECO:0008006" key="3">
    <source>
        <dbReference type="Google" id="ProtNLM"/>
    </source>
</evidence>
<organism evidence="1 2">
    <name type="scientific">Streptomyces kaniharaensis</name>
    <dbReference type="NCBI Taxonomy" id="212423"/>
    <lineage>
        <taxon>Bacteria</taxon>
        <taxon>Bacillati</taxon>
        <taxon>Actinomycetota</taxon>
        <taxon>Actinomycetes</taxon>
        <taxon>Kitasatosporales</taxon>
        <taxon>Streptomycetaceae</taxon>
        <taxon>Streptomyces</taxon>
    </lineage>
</organism>
<gene>
    <name evidence="1" type="ORF">F7Q99_28380</name>
</gene>
<keyword evidence="2" id="KW-1185">Reference proteome</keyword>